<dbReference type="EC" id="2.7.11.1" evidence="2"/>
<keyword evidence="8" id="KW-0808">Transferase</keyword>
<sequence>MAEAPAISTPQPTQETGSPVPWSNNRDDYVLGKVIGHGATAAVQKAVCTPRNEECAIKRINLEDCDTSMDELTTEIQAMGQCKHENVVQYYTSFVVKDELWLVMKLLAAAACALKRNRSKGCKYLSLEEEINTVERRNACEGVVKIGVECWTFYVGHDQAEEEAEIKAAFMDEVTIATVLKETLKGLEYLHEHGQIHRDVKAGNIFLGLDGFYSYRRFRGQFLAGYRRRHVQRESP</sequence>
<evidence type="ECO:0000256" key="6">
    <source>
        <dbReference type="SAM" id="MobiDB-lite"/>
    </source>
</evidence>
<dbReference type="GO" id="GO:0005524">
    <property type="term" value="F:ATP binding"/>
    <property type="evidence" value="ECO:0007669"/>
    <property type="project" value="UniProtKB-UniRule"/>
</dbReference>
<feature type="binding site" evidence="5">
    <location>
        <position position="58"/>
    </location>
    <ligand>
        <name>ATP</name>
        <dbReference type="ChEBI" id="CHEBI:30616"/>
    </ligand>
</feature>
<dbReference type="Gene3D" id="1.10.510.10">
    <property type="entry name" value="Transferase(Phosphotransferase) domain 1"/>
    <property type="match status" value="1"/>
</dbReference>
<evidence type="ECO:0000313" key="9">
    <source>
        <dbReference type="Proteomes" id="UP000230750"/>
    </source>
</evidence>
<dbReference type="EMBL" id="MRZV01002222">
    <property type="protein sequence ID" value="PIK34295.1"/>
    <property type="molecule type" value="Genomic_DNA"/>
</dbReference>
<dbReference type="OrthoDB" id="8693905at2759"/>
<dbReference type="FunFam" id="3.30.200.20:FF:000114">
    <property type="entry name" value="serine/threonine-protein kinase OSR1 isoform X1"/>
    <property type="match status" value="1"/>
</dbReference>
<keyword evidence="3 5" id="KW-0547">Nucleotide-binding</keyword>
<reference evidence="8 9" key="1">
    <citation type="journal article" date="2017" name="PLoS Biol.">
        <title>The sea cucumber genome provides insights into morphological evolution and visceral regeneration.</title>
        <authorList>
            <person name="Zhang X."/>
            <person name="Sun L."/>
            <person name="Yuan J."/>
            <person name="Sun Y."/>
            <person name="Gao Y."/>
            <person name="Zhang L."/>
            <person name="Li S."/>
            <person name="Dai H."/>
            <person name="Hamel J.F."/>
            <person name="Liu C."/>
            <person name="Yu Y."/>
            <person name="Liu S."/>
            <person name="Lin W."/>
            <person name="Guo K."/>
            <person name="Jin S."/>
            <person name="Xu P."/>
            <person name="Storey K.B."/>
            <person name="Huan P."/>
            <person name="Zhang T."/>
            <person name="Zhou Y."/>
            <person name="Zhang J."/>
            <person name="Lin C."/>
            <person name="Li X."/>
            <person name="Xing L."/>
            <person name="Huo D."/>
            <person name="Sun M."/>
            <person name="Wang L."/>
            <person name="Mercier A."/>
            <person name="Li F."/>
            <person name="Yang H."/>
            <person name="Xiang J."/>
        </authorList>
    </citation>
    <scope>NUCLEOTIDE SEQUENCE [LARGE SCALE GENOMIC DNA]</scope>
    <source>
        <strain evidence="8">Shaxun</strain>
        <tissue evidence="8">Muscle</tissue>
    </source>
</reference>
<dbReference type="InterPro" id="IPR050629">
    <property type="entry name" value="STE20/SPS1-PAK"/>
</dbReference>
<dbReference type="Pfam" id="PF07714">
    <property type="entry name" value="PK_Tyr_Ser-Thr"/>
    <property type="match status" value="1"/>
</dbReference>
<evidence type="ECO:0000256" key="3">
    <source>
        <dbReference type="ARBA" id="ARBA00022741"/>
    </source>
</evidence>
<evidence type="ECO:0000259" key="7">
    <source>
        <dbReference type="PROSITE" id="PS50011"/>
    </source>
</evidence>
<protein>
    <recommendedName>
        <fullName evidence="2">non-specific serine/threonine protein kinase</fullName>
        <ecNumber evidence="2">2.7.11.1</ecNumber>
    </recommendedName>
</protein>
<feature type="region of interest" description="Disordered" evidence="6">
    <location>
        <begin position="1"/>
        <end position="24"/>
    </location>
</feature>
<dbReference type="PANTHER" id="PTHR48012:SF16">
    <property type="entry name" value="NON-SPECIFIC SERINE_THREONINE PROTEIN KINASE"/>
    <property type="match status" value="1"/>
</dbReference>
<comment type="similarity">
    <text evidence="1">Belongs to the protein kinase superfamily. STE Ser/Thr protein kinase family. STE20 subfamily.</text>
</comment>
<dbReference type="InterPro" id="IPR000719">
    <property type="entry name" value="Prot_kinase_dom"/>
</dbReference>
<evidence type="ECO:0000313" key="8">
    <source>
        <dbReference type="EMBL" id="PIK34295.1"/>
    </source>
</evidence>
<keyword evidence="4 5" id="KW-0067">ATP-binding</keyword>
<evidence type="ECO:0000256" key="1">
    <source>
        <dbReference type="ARBA" id="ARBA00008874"/>
    </source>
</evidence>
<feature type="domain" description="Protein kinase" evidence="7">
    <location>
        <begin position="29"/>
        <end position="236"/>
    </location>
</feature>
<dbReference type="PANTHER" id="PTHR48012">
    <property type="entry name" value="STERILE20-LIKE KINASE, ISOFORM B-RELATED"/>
    <property type="match status" value="1"/>
</dbReference>
<dbReference type="Proteomes" id="UP000230750">
    <property type="component" value="Unassembled WGS sequence"/>
</dbReference>
<dbReference type="AlphaFoldDB" id="A0A2G8JEY9"/>
<dbReference type="SUPFAM" id="SSF56112">
    <property type="entry name" value="Protein kinase-like (PK-like)"/>
    <property type="match status" value="1"/>
</dbReference>
<evidence type="ECO:0000256" key="5">
    <source>
        <dbReference type="PROSITE-ProRule" id="PRU10141"/>
    </source>
</evidence>
<dbReference type="InterPro" id="IPR017441">
    <property type="entry name" value="Protein_kinase_ATP_BS"/>
</dbReference>
<keyword evidence="8" id="KW-0418">Kinase</keyword>
<name>A0A2G8JEY9_STIJA</name>
<keyword evidence="9" id="KW-1185">Reference proteome</keyword>
<dbReference type="InterPro" id="IPR011009">
    <property type="entry name" value="Kinase-like_dom_sf"/>
</dbReference>
<dbReference type="InterPro" id="IPR001245">
    <property type="entry name" value="Ser-Thr/Tyr_kinase_cat_dom"/>
</dbReference>
<dbReference type="GO" id="GO:0004674">
    <property type="term" value="F:protein serine/threonine kinase activity"/>
    <property type="evidence" value="ECO:0007669"/>
    <property type="project" value="UniProtKB-EC"/>
</dbReference>
<gene>
    <name evidence="8" type="ORF">BSL78_28883</name>
</gene>
<dbReference type="SMART" id="SM00220">
    <property type="entry name" value="S_TKc"/>
    <property type="match status" value="1"/>
</dbReference>
<proteinExistence type="inferred from homology"/>
<dbReference type="Gene3D" id="3.30.200.20">
    <property type="entry name" value="Phosphorylase Kinase, domain 1"/>
    <property type="match status" value="1"/>
</dbReference>
<organism evidence="8 9">
    <name type="scientific">Stichopus japonicus</name>
    <name type="common">Sea cucumber</name>
    <dbReference type="NCBI Taxonomy" id="307972"/>
    <lineage>
        <taxon>Eukaryota</taxon>
        <taxon>Metazoa</taxon>
        <taxon>Echinodermata</taxon>
        <taxon>Eleutherozoa</taxon>
        <taxon>Echinozoa</taxon>
        <taxon>Holothuroidea</taxon>
        <taxon>Aspidochirotacea</taxon>
        <taxon>Aspidochirotida</taxon>
        <taxon>Stichopodidae</taxon>
        <taxon>Apostichopus</taxon>
    </lineage>
</organism>
<dbReference type="STRING" id="307972.A0A2G8JEY9"/>
<evidence type="ECO:0000256" key="4">
    <source>
        <dbReference type="ARBA" id="ARBA00022840"/>
    </source>
</evidence>
<evidence type="ECO:0000256" key="2">
    <source>
        <dbReference type="ARBA" id="ARBA00012513"/>
    </source>
</evidence>
<dbReference type="PROSITE" id="PS00107">
    <property type="entry name" value="PROTEIN_KINASE_ATP"/>
    <property type="match status" value="1"/>
</dbReference>
<dbReference type="PROSITE" id="PS50011">
    <property type="entry name" value="PROTEIN_KINASE_DOM"/>
    <property type="match status" value="1"/>
</dbReference>
<accession>A0A2G8JEY9</accession>
<dbReference type="GO" id="GO:0005737">
    <property type="term" value="C:cytoplasm"/>
    <property type="evidence" value="ECO:0007669"/>
    <property type="project" value="TreeGrafter"/>
</dbReference>
<feature type="compositionally biased region" description="Polar residues" evidence="6">
    <location>
        <begin position="8"/>
        <end position="24"/>
    </location>
</feature>
<comment type="caution">
    <text evidence="8">The sequence shown here is derived from an EMBL/GenBank/DDBJ whole genome shotgun (WGS) entry which is preliminary data.</text>
</comment>